<keyword evidence="1" id="KW-1133">Transmembrane helix</keyword>
<evidence type="ECO:0000313" key="3">
    <source>
        <dbReference type="Proteomes" id="UP000000305"/>
    </source>
</evidence>
<name>E9I6P6_DAPPU</name>
<keyword evidence="3" id="KW-1185">Reference proteome</keyword>
<reference evidence="2 3" key="1">
    <citation type="journal article" date="2011" name="Science">
        <title>The ecoresponsive genome of Daphnia pulex.</title>
        <authorList>
            <person name="Colbourne J.K."/>
            <person name="Pfrender M.E."/>
            <person name="Gilbert D."/>
            <person name="Thomas W.K."/>
            <person name="Tucker A."/>
            <person name="Oakley T.H."/>
            <person name="Tokishita S."/>
            <person name="Aerts A."/>
            <person name="Arnold G.J."/>
            <person name="Basu M.K."/>
            <person name="Bauer D.J."/>
            <person name="Caceres C.E."/>
            <person name="Carmel L."/>
            <person name="Casola C."/>
            <person name="Choi J.H."/>
            <person name="Detter J.C."/>
            <person name="Dong Q."/>
            <person name="Dusheyko S."/>
            <person name="Eads B.D."/>
            <person name="Frohlich T."/>
            <person name="Geiler-Samerotte K.A."/>
            <person name="Gerlach D."/>
            <person name="Hatcher P."/>
            <person name="Jogdeo S."/>
            <person name="Krijgsveld J."/>
            <person name="Kriventseva E.V."/>
            <person name="Kultz D."/>
            <person name="Laforsch C."/>
            <person name="Lindquist E."/>
            <person name="Lopez J."/>
            <person name="Manak J.R."/>
            <person name="Muller J."/>
            <person name="Pangilinan J."/>
            <person name="Patwardhan R.P."/>
            <person name="Pitluck S."/>
            <person name="Pritham E.J."/>
            <person name="Rechtsteiner A."/>
            <person name="Rho M."/>
            <person name="Rogozin I.B."/>
            <person name="Sakarya O."/>
            <person name="Salamov A."/>
            <person name="Schaack S."/>
            <person name="Shapiro H."/>
            <person name="Shiga Y."/>
            <person name="Skalitzky C."/>
            <person name="Smith Z."/>
            <person name="Souvorov A."/>
            <person name="Sung W."/>
            <person name="Tang Z."/>
            <person name="Tsuchiya D."/>
            <person name="Tu H."/>
            <person name="Vos H."/>
            <person name="Wang M."/>
            <person name="Wolf Y.I."/>
            <person name="Yamagata H."/>
            <person name="Yamada T."/>
            <person name="Ye Y."/>
            <person name="Shaw J.R."/>
            <person name="Andrews J."/>
            <person name="Crease T.J."/>
            <person name="Tang H."/>
            <person name="Lucas S.M."/>
            <person name="Robertson H.M."/>
            <person name="Bork P."/>
            <person name="Koonin E.V."/>
            <person name="Zdobnov E.M."/>
            <person name="Grigoriev I.V."/>
            <person name="Lynch M."/>
            <person name="Boore J.L."/>
        </authorList>
    </citation>
    <scope>NUCLEOTIDE SEQUENCE [LARGE SCALE GENOMIC DNA]</scope>
</reference>
<feature type="transmembrane region" description="Helical" evidence="1">
    <location>
        <begin position="41"/>
        <end position="60"/>
    </location>
</feature>
<evidence type="ECO:0000313" key="2">
    <source>
        <dbReference type="EMBL" id="EFX60334.1"/>
    </source>
</evidence>
<keyword evidence="1" id="KW-0812">Transmembrane</keyword>
<accession>E9I6P6</accession>
<organism evidence="2 3">
    <name type="scientific">Daphnia pulex</name>
    <name type="common">Water flea</name>
    <dbReference type="NCBI Taxonomy" id="6669"/>
    <lineage>
        <taxon>Eukaryota</taxon>
        <taxon>Metazoa</taxon>
        <taxon>Ecdysozoa</taxon>
        <taxon>Arthropoda</taxon>
        <taxon>Crustacea</taxon>
        <taxon>Branchiopoda</taxon>
        <taxon>Diplostraca</taxon>
        <taxon>Cladocera</taxon>
        <taxon>Anomopoda</taxon>
        <taxon>Daphniidae</taxon>
        <taxon>Daphnia</taxon>
    </lineage>
</organism>
<evidence type="ECO:0000256" key="1">
    <source>
        <dbReference type="SAM" id="Phobius"/>
    </source>
</evidence>
<protein>
    <submittedName>
        <fullName evidence="2">Uncharacterized protein</fullName>
    </submittedName>
</protein>
<dbReference type="HOGENOM" id="CLU_2833733_0_0_1"/>
<sequence>MPPTPTPNNNRLLTDEDVQAITDALEQRVVERFYGDLGKGVWTLVWRAIVLGILAVAVYGSTKGFK</sequence>
<dbReference type="InParanoid" id="E9I6P6"/>
<dbReference type="KEGG" id="dpx:DAPPUDRAFT_343363"/>
<gene>
    <name evidence="2" type="ORF">DAPPUDRAFT_343363</name>
</gene>
<dbReference type="AlphaFoldDB" id="E9I6P6"/>
<proteinExistence type="predicted"/>
<keyword evidence="1" id="KW-0472">Membrane</keyword>
<dbReference type="EMBL" id="GL736616">
    <property type="protein sequence ID" value="EFX60334.1"/>
    <property type="molecule type" value="Genomic_DNA"/>
</dbReference>
<dbReference type="Proteomes" id="UP000000305">
    <property type="component" value="Unassembled WGS sequence"/>
</dbReference>